<keyword evidence="3" id="KW-1185">Reference proteome</keyword>
<dbReference type="PROSITE" id="PS01204">
    <property type="entry name" value="REL_1"/>
    <property type="match status" value="1"/>
</dbReference>
<proteinExistence type="predicted"/>
<dbReference type="Proteomes" id="UP000683360">
    <property type="component" value="Unassembled WGS sequence"/>
</dbReference>
<sequence>MNCIKRAYDNDSPNARGRGYYNSESFDENWYKMSDADTGSDDSKDSNTVGVPQFLVVNNVHMLNGDHHHVNMYEETVDDEAKPYIEIVEQPQSRGFRFRYECEGPSHGGLQGEKSEKYRKTFPAIKIRNYNGPSRVVVNLVTDEPVPRPHAHKLVGKNCNDGVCTVDVKTGQNTVT</sequence>
<comment type="caution">
    <text evidence="2">The sequence shown here is derived from an EMBL/GenBank/DDBJ whole genome shotgun (WGS) entry which is preliminary data.</text>
</comment>
<protein>
    <submittedName>
        <fullName evidence="2">NFKB1</fullName>
    </submittedName>
</protein>
<dbReference type="InterPro" id="IPR008967">
    <property type="entry name" value="p53-like_TF_DNA-bd_sf"/>
</dbReference>
<accession>A0A8S3T4T5</accession>
<dbReference type="EMBL" id="CAJPWZ010001995">
    <property type="protein sequence ID" value="CAG2228410.1"/>
    <property type="molecule type" value="Genomic_DNA"/>
</dbReference>
<dbReference type="GO" id="GO:0000978">
    <property type="term" value="F:RNA polymerase II cis-regulatory region sequence-specific DNA binding"/>
    <property type="evidence" value="ECO:0007669"/>
    <property type="project" value="TreeGrafter"/>
</dbReference>
<dbReference type="Gene3D" id="2.60.40.340">
    <property type="entry name" value="Rel homology domain (RHD), DNA-binding domain"/>
    <property type="match status" value="1"/>
</dbReference>
<dbReference type="PANTHER" id="PTHR24169">
    <property type="entry name" value="NUCLEAR FACTOR NF-KAPPA-B PROTEIN"/>
    <property type="match status" value="1"/>
</dbReference>
<dbReference type="GO" id="GO:0005737">
    <property type="term" value="C:cytoplasm"/>
    <property type="evidence" value="ECO:0007669"/>
    <property type="project" value="InterPro"/>
</dbReference>
<dbReference type="InterPro" id="IPR030492">
    <property type="entry name" value="RHD_CS"/>
</dbReference>
<dbReference type="PROSITE" id="PS50254">
    <property type="entry name" value="REL_2"/>
    <property type="match status" value="1"/>
</dbReference>
<dbReference type="InterPro" id="IPR011539">
    <property type="entry name" value="RHD_DNA_bind_dom"/>
</dbReference>
<evidence type="ECO:0000313" key="2">
    <source>
        <dbReference type="EMBL" id="CAG2228410.1"/>
    </source>
</evidence>
<dbReference type="AlphaFoldDB" id="A0A8S3T4T5"/>
<dbReference type="Pfam" id="PF00554">
    <property type="entry name" value="RHD_DNA_bind"/>
    <property type="match status" value="1"/>
</dbReference>
<organism evidence="2 3">
    <name type="scientific">Mytilus edulis</name>
    <name type="common">Blue mussel</name>
    <dbReference type="NCBI Taxonomy" id="6550"/>
    <lineage>
        <taxon>Eukaryota</taxon>
        <taxon>Metazoa</taxon>
        <taxon>Spiralia</taxon>
        <taxon>Lophotrochozoa</taxon>
        <taxon>Mollusca</taxon>
        <taxon>Bivalvia</taxon>
        <taxon>Autobranchia</taxon>
        <taxon>Pteriomorphia</taxon>
        <taxon>Mytilida</taxon>
        <taxon>Mytiloidea</taxon>
        <taxon>Mytilidae</taxon>
        <taxon>Mytilinae</taxon>
        <taxon>Mytilus</taxon>
    </lineage>
</organism>
<dbReference type="GO" id="GO:0000981">
    <property type="term" value="F:DNA-binding transcription factor activity, RNA polymerase II-specific"/>
    <property type="evidence" value="ECO:0007669"/>
    <property type="project" value="TreeGrafter"/>
</dbReference>
<dbReference type="OrthoDB" id="10254686at2759"/>
<gene>
    <name evidence="2" type="ORF">MEDL_41332</name>
</gene>
<dbReference type="InterPro" id="IPR000451">
    <property type="entry name" value="NFkB/Dor"/>
</dbReference>
<feature type="domain" description="RHD" evidence="1">
    <location>
        <begin position="80"/>
        <end position="176"/>
    </location>
</feature>
<dbReference type="InterPro" id="IPR037059">
    <property type="entry name" value="RHD_DNA_bind_dom_sf"/>
</dbReference>
<evidence type="ECO:0000313" key="3">
    <source>
        <dbReference type="Proteomes" id="UP000683360"/>
    </source>
</evidence>
<reference evidence="2" key="1">
    <citation type="submission" date="2021-03" db="EMBL/GenBank/DDBJ databases">
        <authorList>
            <person name="Bekaert M."/>
        </authorList>
    </citation>
    <scope>NUCLEOTIDE SEQUENCE</scope>
</reference>
<dbReference type="SUPFAM" id="SSF49417">
    <property type="entry name" value="p53-like transcription factors"/>
    <property type="match status" value="1"/>
</dbReference>
<name>A0A8S3T4T5_MYTED</name>
<dbReference type="PANTHER" id="PTHR24169:SF28">
    <property type="entry name" value="NUCLEAR FACTOR NF-KAPPA-B P110 SUBUNIT"/>
    <property type="match status" value="1"/>
</dbReference>
<evidence type="ECO:0000259" key="1">
    <source>
        <dbReference type="PROSITE" id="PS50254"/>
    </source>
</evidence>